<dbReference type="InterPro" id="IPR004314">
    <property type="entry name" value="Neprosin"/>
</dbReference>
<dbReference type="EMBL" id="GBRH01249317">
    <property type="protein sequence ID" value="JAD48578.1"/>
    <property type="molecule type" value="Transcribed_RNA"/>
</dbReference>
<protein>
    <recommendedName>
        <fullName evidence="1">Neprosin PEP catalytic domain-containing protein</fullName>
    </recommendedName>
</protein>
<dbReference type="Gene3D" id="3.90.1320.10">
    <property type="entry name" value="Outer-capsid protein sigma 3, large lobe"/>
    <property type="match status" value="1"/>
</dbReference>
<dbReference type="PROSITE" id="PS52045">
    <property type="entry name" value="NEPROSIN_PEP_CD"/>
    <property type="match status" value="1"/>
</dbReference>
<dbReference type="PANTHER" id="PTHR31589">
    <property type="entry name" value="PROTEIN, PUTATIVE (DUF239)-RELATED-RELATED"/>
    <property type="match status" value="1"/>
</dbReference>
<evidence type="ECO:0000313" key="2">
    <source>
        <dbReference type="EMBL" id="JAD48578.1"/>
    </source>
</evidence>
<dbReference type="PANTHER" id="PTHR31589:SF236">
    <property type="entry name" value="NEPROSIN DOMAIN-CONTAINING PROTEIN"/>
    <property type="match status" value="1"/>
</dbReference>
<feature type="domain" description="Neprosin PEP catalytic" evidence="1">
    <location>
        <begin position="1"/>
        <end position="53"/>
    </location>
</feature>
<sequence length="53" mass="5822">MNGFMAGWHIWPSLYKDSHTHFYTAWTSAGPGKDCLNLACPGFQKTSSSITNG</sequence>
<organism evidence="2">
    <name type="scientific">Arundo donax</name>
    <name type="common">Giant reed</name>
    <name type="synonym">Donax arundinaceus</name>
    <dbReference type="NCBI Taxonomy" id="35708"/>
    <lineage>
        <taxon>Eukaryota</taxon>
        <taxon>Viridiplantae</taxon>
        <taxon>Streptophyta</taxon>
        <taxon>Embryophyta</taxon>
        <taxon>Tracheophyta</taxon>
        <taxon>Spermatophyta</taxon>
        <taxon>Magnoliopsida</taxon>
        <taxon>Liliopsida</taxon>
        <taxon>Poales</taxon>
        <taxon>Poaceae</taxon>
        <taxon>PACMAD clade</taxon>
        <taxon>Arundinoideae</taxon>
        <taxon>Arundineae</taxon>
        <taxon>Arundo</taxon>
    </lineage>
</organism>
<reference evidence="2" key="1">
    <citation type="submission" date="2014-09" db="EMBL/GenBank/DDBJ databases">
        <authorList>
            <person name="Magalhaes I.L.F."/>
            <person name="Oliveira U."/>
            <person name="Santos F.R."/>
            <person name="Vidigal T.H.D.A."/>
            <person name="Brescovit A.D."/>
            <person name="Santos A.J."/>
        </authorList>
    </citation>
    <scope>NUCLEOTIDE SEQUENCE</scope>
    <source>
        <tissue evidence="2">Shoot tissue taken approximately 20 cm above the soil surface</tissue>
    </source>
</reference>
<dbReference type="Pfam" id="PF03080">
    <property type="entry name" value="Neprosin"/>
    <property type="match status" value="1"/>
</dbReference>
<evidence type="ECO:0000259" key="1">
    <source>
        <dbReference type="PROSITE" id="PS52045"/>
    </source>
</evidence>
<name>A0A0A9AFA4_ARUDO</name>
<proteinExistence type="predicted"/>
<reference evidence="2" key="2">
    <citation type="journal article" date="2015" name="Data Brief">
        <title>Shoot transcriptome of the giant reed, Arundo donax.</title>
        <authorList>
            <person name="Barrero R.A."/>
            <person name="Guerrero F.D."/>
            <person name="Moolhuijzen P."/>
            <person name="Goolsby J.A."/>
            <person name="Tidwell J."/>
            <person name="Bellgard S.E."/>
            <person name="Bellgard M.I."/>
        </authorList>
    </citation>
    <scope>NUCLEOTIDE SEQUENCE</scope>
    <source>
        <tissue evidence="2">Shoot tissue taken approximately 20 cm above the soil surface</tissue>
    </source>
</reference>
<dbReference type="AlphaFoldDB" id="A0A0A9AFA4"/>
<accession>A0A0A9AFA4</accession>
<dbReference type="InterPro" id="IPR053168">
    <property type="entry name" value="Glutamic_endopeptidase"/>
</dbReference>